<sequence length="96" mass="10603">MERHDPLLPLQEFMPLTSVQGKLRASAPCSIFYVDSFHAAWILYQVPPKSLRSSICIELIVALTSTIPRVSPPLSLISTSTRSVPSYDVVLDCSLT</sequence>
<proteinExistence type="predicted"/>
<name>A0A426YIT4_ENSVE</name>
<dbReference type="AlphaFoldDB" id="A0A426YIT4"/>
<gene>
    <name evidence="1" type="ORF">B296_00031499</name>
</gene>
<dbReference type="EMBL" id="AMZH03012140">
    <property type="protein sequence ID" value="RRT51596.1"/>
    <property type="molecule type" value="Genomic_DNA"/>
</dbReference>
<organism evidence="1 2">
    <name type="scientific">Ensete ventricosum</name>
    <name type="common">Abyssinian banana</name>
    <name type="synonym">Musa ensete</name>
    <dbReference type="NCBI Taxonomy" id="4639"/>
    <lineage>
        <taxon>Eukaryota</taxon>
        <taxon>Viridiplantae</taxon>
        <taxon>Streptophyta</taxon>
        <taxon>Embryophyta</taxon>
        <taxon>Tracheophyta</taxon>
        <taxon>Spermatophyta</taxon>
        <taxon>Magnoliopsida</taxon>
        <taxon>Liliopsida</taxon>
        <taxon>Zingiberales</taxon>
        <taxon>Musaceae</taxon>
        <taxon>Ensete</taxon>
    </lineage>
</organism>
<protein>
    <submittedName>
        <fullName evidence="1">Uncharacterized protein</fullName>
    </submittedName>
</protein>
<dbReference type="Proteomes" id="UP000287651">
    <property type="component" value="Unassembled WGS sequence"/>
</dbReference>
<reference evidence="1 2" key="1">
    <citation type="journal article" date="2014" name="Agronomy (Basel)">
        <title>A Draft Genome Sequence for Ensete ventricosum, the Drought-Tolerant Tree Against Hunger.</title>
        <authorList>
            <person name="Harrison J."/>
            <person name="Moore K.A."/>
            <person name="Paszkiewicz K."/>
            <person name="Jones T."/>
            <person name="Grant M."/>
            <person name="Ambacheew D."/>
            <person name="Muzemil S."/>
            <person name="Studholme D.J."/>
        </authorList>
    </citation>
    <scope>NUCLEOTIDE SEQUENCE [LARGE SCALE GENOMIC DNA]</scope>
</reference>
<accession>A0A426YIT4</accession>
<evidence type="ECO:0000313" key="1">
    <source>
        <dbReference type="EMBL" id="RRT51596.1"/>
    </source>
</evidence>
<comment type="caution">
    <text evidence="1">The sequence shown here is derived from an EMBL/GenBank/DDBJ whole genome shotgun (WGS) entry which is preliminary data.</text>
</comment>
<evidence type="ECO:0000313" key="2">
    <source>
        <dbReference type="Proteomes" id="UP000287651"/>
    </source>
</evidence>